<comment type="caution">
    <text evidence="2">The sequence shown here is derived from an EMBL/GenBank/DDBJ whole genome shotgun (WGS) entry which is preliminary data.</text>
</comment>
<proteinExistence type="predicted"/>
<name>A0AAD5YEM8_9APHY</name>
<dbReference type="EMBL" id="JANAWD010000326">
    <property type="protein sequence ID" value="KAJ3481348.1"/>
    <property type="molecule type" value="Genomic_DNA"/>
</dbReference>
<feature type="compositionally biased region" description="Pro residues" evidence="1">
    <location>
        <begin position="118"/>
        <end position="127"/>
    </location>
</feature>
<feature type="compositionally biased region" description="Acidic residues" evidence="1">
    <location>
        <begin position="137"/>
        <end position="148"/>
    </location>
</feature>
<dbReference type="AlphaFoldDB" id="A0AAD5YEM8"/>
<accession>A0AAD5YEM8</accession>
<feature type="compositionally biased region" description="Polar residues" evidence="1">
    <location>
        <begin position="73"/>
        <end position="85"/>
    </location>
</feature>
<reference evidence="2" key="1">
    <citation type="submission" date="2022-07" db="EMBL/GenBank/DDBJ databases">
        <title>Genome Sequence of Physisporinus lineatus.</title>
        <authorList>
            <person name="Buettner E."/>
        </authorList>
    </citation>
    <scope>NUCLEOTIDE SEQUENCE</scope>
    <source>
        <strain evidence="2">VT162</strain>
    </source>
</reference>
<feature type="compositionally biased region" description="Low complexity" evidence="1">
    <location>
        <begin position="149"/>
        <end position="162"/>
    </location>
</feature>
<feature type="region of interest" description="Disordered" evidence="1">
    <location>
        <begin position="280"/>
        <end position="317"/>
    </location>
</feature>
<protein>
    <submittedName>
        <fullName evidence="2">Uncharacterized protein</fullName>
    </submittedName>
</protein>
<evidence type="ECO:0000313" key="3">
    <source>
        <dbReference type="Proteomes" id="UP001212997"/>
    </source>
</evidence>
<evidence type="ECO:0000256" key="1">
    <source>
        <dbReference type="SAM" id="MobiDB-lite"/>
    </source>
</evidence>
<evidence type="ECO:0000313" key="2">
    <source>
        <dbReference type="EMBL" id="KAJ3481348.1"/>
    </source>
</evidence>
<keyword evidence="3" id="KW-1185">Reference proteome</keyword>
<gene>
    <name evidence="2" type="ORF">NLI96_g7724</name>
</gene>
<organism evidence="2 3">
    <name type="scientific">Meripilus lineatus</name>
    <dbReference type="NCBI Taxonomy" id="2056292"/>
    <lineage>
        <taxon>Eukaryota</taxon>
        <taxon>Fungi</taxon>
        <taxon>Dikarya</taxon>
        <taxon>Basidiomycota</taxon>
        <taxon>Agaricomycotina</taxon>
        <taxon>Agaricomycetes</taxon>
        <taxon>Polyporales</taxon>
        <taxon>Meripilaceae</taxon>
        <taxon>Meripilus</taxon>
    </lineage>
</organism>
<feature type="region of interest" description="Disordered" evidence="1">
    <location>
        <begin position="1"/>
        <end position="245"/>
    </location>
</feature>
<sequence length="601" mass="67165">MPRYIGEDEPDNSGYTIPSSPYPHPEQAKLRGTFNARRSARLAQEQQGGSSPAGKVASSMEHPRSPTPFPRVNVQSHRSTESNPPRSGRIRIPVVNSFNDAQAGPTTVPRANAFRPRPIGPNPPPNPVMGSSSNPIDVDDDDDSDIEIIDASPSVPMASVPPVSKPRFSPFRMPGGPNVDCNDLTSVYTPRNTLIDAIMEDANESPSSQLPAPDSTRGPVGGSSLADPKNKGKGKSLEPPRPFSFESFSEAIESVARSAEMSRERQAMLANERAEQTMKKHMRHEGAREVRVQEKKRQAEAEAKKRKQEDAKEDAKEDHVWRRVAVDNQTNRRTVRRILNLWKRFKNEVAPWEHFEEKLEMDGASGPGIEELSEMVKKMDDLLNEVRRSVSDAREVCTIVQESQQNARNMCQELRGGRQTTATEAIARLRAEQDKMLADLESGLKSVTILLGNEIYRHARLARELKERLALERRQCAKEEVQAAFATYESKWAALRDLKTPLERHLTFSDVPWPVFGQVKSTNDLTVAAVKEFLLHPARPLRGGSLHATIRSDLRCYHDDKFKTSVLNRVASSGDKREWDKIKEGGGEIIKILLTDRAFKG</sequence>
<feature type="compositionally biased region" description="Polar residues" evidence="1">
    <location>
        <begin position="183"/>
        <end position="192"/>
    </location>
</feature>
<dbReference type="Proteomes" id="UP001212997">
    <property type="component" value="Unassembled WGS sequence"/>
</dbReference>